<organism evidence="2 3">
    <name type="scientific">Aneurinibacillus aneurinilyticus ATCC 12856</name>
    <dbReference type="NCBI Taxonomy" id="649747"/>
    <lineage>
        <taxon>Bacteria</taxon>
        <taxon>Bacillati</taxon>
        <taxon>Bacillota</taxon>
        <taxon>Bacilli</taxon>
        <taxon>Bacillales</taxon>
        <taxon>Paenibacillaceae</taxon>
        <taxon>Aneurinibacillus group</taxon>
        <taxon>Aneurinibacillus</taxon>
    </lineage>
</organism>
<dbReference type="AlphaFoldDB" id="U1WT20"/>
<evidence type="ECO:0000313" key="2">
    <source>
        <dbReference type="EMBL" id="ERI05408.1"/>
    </source>
</evidence>
<dbReference type="GeneID" id="92842337"/>
<evidence type="ECO:0000313" key="3">
    <source>
        <dbReference type="Proteomes" id="UP000016511"/>
    </source>
</evidence>
<dbReference type="eggNOG" id="ENOG5030CG0">
    <property type="taxonomic scope" value="Bacteria"/>
</dbReference>
<sequence length="202" mass="22557">MTNKKKILTTVGIIAIIAISYSVGSTTAKTKLNEKTVSYKQIEEETKKKNDELKTITDNLNAIKANYEEAKKLVAEKEQIKGDIQIAQREHDSTVEKMYKASNDLKAKQAELERISNAVIAKQQEPKQLPAGHFIAGKDIQAGRYKVTPVGRGSNYVVRDITGRLKVNTILGNDYGVPEYVVELEDQDTIQAESRVKYTAIE</sequence>
<gene>
    <name evidence="2" type="ORF">HMPREF0083_05691</name>
</gene>
<accession>U1WT20</accession>
<keyword evidence="3" id="KW-1185">Reference proteome</keyword>
<dbReference type="RefSeq" id="WP_021619579.1">
    <property type="nucleotide sequence ID" value="NZ_KE952690.1"/>
</dbReference>
<keyword evidence="1" id="KW-0175">Coiled coil</keyword>
<feature type="coiled-coil region" evidence="1">
    <location>
        <begin position="39"/>
        <end position="125"/>
    </location>
</feature>
<name>U1WT20_ANEAE</name>
<dbReference type="Proteomes" id="UP000016511">
    <property type="component" value="Unassembled WGS sequence"/>
</dbReference>
<reference evidence="2 3" key="1">
    <citation type="submission" date="2013-08" db="EMBL/GenBank/DDBJ databases">
        <authorList>
            <person name="Weinstock G."/>
            <person name="Sodergren E."/>
            <person name="Wylie T."/>
            <person name="Fulton L."/>
            <person name="Fulton R."/>
            <person name="Fronick C."/>
            <person name="O'Laughlin M."/>
            <person name="Godfrey J."/>
            <person name="Miner T."/>
            <person name="Herter B."/>
            <person name="Appelbaum E."/>
            <person name="Cordes M."/>
            <person name="Lek S."/>
            <person name="Wollam A."/>
            <person name="Pepin K.H."/>
            <person name="Palsikar V.B."/>
            <person name="Mitreva M."/>
            <person name="Wilson R.K."/>
        </authorList>
    </citation>
    <scope>NUCLEOTIDE SEQUENCE [LARGE SCALE GENOMIC DNA]</scope>
    <source>
        <strain evidence="2 3">ATCC 12856</strain>
    </source>
</reference>
<dbReference type="STRING" id="649747.HMPREF0083_05691"/>
<dbReference type="EMBL" id="AWSJ01000359">
    <property type="protein sequence ID" value="ERI05408.1"/>
    <property type="molecule type" value="Genomic_DNA"/>
</dbReference>
<comment type="caution">
    <text evidence="2">The sequence shown here is derived from an EMBL/GenBank/DDBJ whole genome shotgun (WGS) entry which is preliminary data.</text>
</comment>
<dbReference type="PATRIC" id="fig|649747.3.peg.5104"/>
<dbReference type="HOGENOM" id="CLU_1270181_0_0_9"/>
<protein>
    <submittedName>
        <fullName evidence="2">Uncharacterized protein</fullName>
    </submittedName>
</protein>
<proteinExistence type="predicted"/>
<evidence type="ECO:0000256" key="1">
    <source>
        <dbReference type="SAM" id="Coils"/>
    </source>
</evidence>